<gene>
    <name evidence="2" type="ORF">EHQ62_11580</name>
</gene>
<feature type="compositionally biased region" description="Basic and acidic residues" evidence="1">
    <location>
        <begin position="520"/>
        <end position="536"/>
    </location>
</feature>
<feature type="region of interest" description="Disordered" evidence="1">
    <location>
        <begin position="505"/>
        <end position="551"/>
    </location>
</feature>
<dbReference type="RefSeq" id="WP_135642959.1">
    <property type="nucleotide sequence ID" value="NZ_RQGH01000026.1"/>
</dbReference>
<evidence type="ECO:0000256" key="1">
    <source>
        <dbReference type="SAM" id="MobiDB-lite"/>
    </source>
</evidence>
<organism evidence="2 3">
    <name type="scientific">Leptospira jelokensis</name>
    <dbReference type="NCBI Taxonomy" id="2484931"/>
    <lineage>
        <taxon>Bacteria</taxon>
        <taxon>Pseudomonadati</taxon>
        <taxon>Spirochaetota</taxon>
        <taxon>Spirochaetia</taxon>
        <taxon>Leptospirales</taxon>
        <taxon>Leptospiraceae</taxon>
        <taxon>Leptospira</taxon>
    </lineage>
</organism>
<dbReference type="AlphaFoldDB" id="A0A4Z1A0D8"/>
<dbReference type="Proteomes" id="UP000297567">
    <property type="component" value="Unassembled WGS sequence"/>
</dbReference>
<proteinExistence type="predicted"/>
<evidence type="ECO:0000313" key="2">
    <source>
        <dbReference type="EMBL" id="TGL65216.1"/>
    </source>
</evidence>
<reference evidence="2" key="1">
    <citation type="journal article" date="2019" name="PLoS Negl. Trop. Dis.">
        <title>Revisiting the worldwide diversity of Leptospira species in the environment.</title>
        <authorList>
            <person name="Vincent A.T."/>
            <person name="Schiettekatte O."/>
            <person name="Bourhy P."/>
            <person name="Veyrier F.J."/>
            <person name="Picardeau M."/>
        </authorList>
    </citation>
    <scope>NUCLEOTIDE SEQUENCE [LARGE SCALE GENOMIC DNA]</scope>
    <source>
        <strain evidence="2">201702451</strain>
    </source>
</reference>
<evidence type="ECO:0000313" key="3">
    <source>
        <dbReference type="Proteomes" id="UP000297567"/>
    </source>
</evidence>
<protein>
    <submittedName>
        <fullName evidence="2">Uncharacterized protein</fullName>
    </submittedName>
</protein>
<dbReference type="EMBL" id="RQGH01000026">
    <property type="protein sequence ID" value="TGL65216.1"/>
    <property type="molecule type" value="Genomic_DNA"/>
</dbReference>
<sequence length="551" mass="63179">MKQTHFLLTSLFILFFTYQCKSAEQSSNPTSLPNSLSLQLKLSAIPKELFGESISYSLQFFLCPEPTSKNCYVPILENRYELGKINSNVASLKLNQTLPNNWTHMAIRILGIDKVHGKFSPGHNPFWYSPDDILKLGGNFTKEFRFVSQENKIPNRIQERIANQFAPILVFHKDKKHLPSNIEKYSQFFVSQEYQLPDKDLRRKTKGQTTWNYVSFPEFIPTKNPTHLYYHVRYAETTVSGTQKEALPGFRDDANYWYEVGNGDMVVSYWIWYDWNEGPTKFGNVHQGDLESYALLVSKDGKPKRILLTGHNHILLDTNFHNINSVKNHPILYVAKGNMGSDGGNPTSAYGGYTVKLNAGNFLFNYISDPWDVFPSFDPKESILILPADLSENDLMAVKIGPGTSHPKVKTDMIDQKGSHHSEVEGEQVNQTPTQFVDARRMVKQRIEKLVMWEEPGWVNQKAVEDPDGNHQVDKTVATFFQFQGRLGKHPRTVLKINELKQYGESPENAPFKTNIEQHYTFERPQSERNHTDREGNYGPKFLGDDSTPQK</sequence>
<name>A0A4Z1A0D8_9LEPT</name>
<accession>A0A4Z1A0D8</accession>
<keyword evidence="3" id="KW-1185">Reference proteome</keyword>
<comment type="caution">
    <text evidence="2">The sequence shown here is derived from an EMBL/GenBank/DDBJ whole genome shotgun (WGS) entry which is preliminary data.</text>
</comment>